<reference evidence="1 2" key="1">
    <citation type="submission" date="2018-06" db="EMBL/GenBank/DDBJ databases">
        <title>WGS assembly of Brassica rapa FPsc.</title>
        <authorList>
            <person name="Bowman J."/>
            <person name="Kohchi T."/>
            <person name="Yamato K."/>
            <person name="Jenkins J."/>
            <person name="Shu S."/>
            <person name="Ishizaki K."/>
            <person name="Yamaoka S."/>
            <person name="Nishihama R."/>
            <person name="Nakamura Y."/>
            <person name="Berger F."/>
            <person name="Adam C."/>
            <person name="Aki S."/>
            <person name="Althoff F."/>
            <person name="Araki T."/>
            <person name="Arteaga-Vazquez M."/>
            <person name="Balasubrmanian S."/>
            <person name="Bauer D."/>
            <person name="Boehm C."/>
            <person name="Briginshaw L."/>
            <person name="Caballero-Perez J."/>
            <person name="Catarino B."/>
            <person name="Chen F."/>
            <person name="Chiyoda S."/>
            <person name="Chovatia M."/>
            <person name="Davies K."/>
            <person name="Delmans M."/>
            <person name="Demura T."/>
            <person name="Dierschke T."/>
            <person name="Dolan L."/>
            <person name="Dorantes-Acosta A."/>
            <person name="Eklund D."/>
            <person name="Florent S."/>
            <person name="Flores-Sandoval E."/>
            <person name="Fujiyama A."/>
            <person name="Fukuzawa H."/>
            <person name="Galik B."/>
            <person name="Grimanelli D."/>
            <person name="Grimwood J."/>
            <person name="Grossniklaus U."/>
            <person name="Hamada T."/>
            <person name="Haseloff J."/>
            <person name="Hetherington A."/>
            <person name="Higo A."/>
            <person name="Hirakawa Y."/>
            <person name="Hundley H."/>
            <person name="Ikeda Y."/>
            <person name="Inoue K."/>
            <person name="Inoue S."/>
            <person name="Ishida S."/>
            <person name="Jia Q."/>
            <person name="Kakita M."/>
            <person name="Kanazawa T."/>
            <person name="Kawai Y."/>
            <person name="Kawashima T."/>
            <person name="Kennedy M."/>
            <person name="Kinose K."/>
            <person name="Kinoshita T."/>
            <person name="Kohara Y."/>
            <person name="Koide E."/>
            <person name="Komatsu K."/>
            <person name="Kopischke S."/>
            <person name="Kubo M."/>
            <person name="Kyozuka J."/>
            <person name="Lagercrantz U."/>
            <person name="Lin S."/>
            <person name="Lindquist E."/>
            <person name="Lipzen A."/>
            <person name="Lu C."/>
            <person name="Luna E."/>
            <person name="Martienssen R."/>
            <person name="Minamino N."/>
            <person name="Mizutani M."/>
            <person name="Mizutani M."/>
            <person name="Mochizuki N."/>
            <person name="Monte I."/>
            <person name="Mosher R."/>
            <person name="Nagasaki H."/>
            <person name="Nakagami H."/>
            <person name="Naramoto S."/>
            <person name="Nishitani K."/>
            <person name="Ohtani M."/>
            <person name="Okamoto T."/>
            <person name="Okumura M."/>
            <person name="Phillips J."/>
            <person name="Pollak B."/>
            <person name="Reinders A."/>
            <person name="Roevekamp M."/>
            <person name="Sano R."/>
            <person name="Sawa S."/>
            <person name="Schmid M."/>
            <person name="Shirakawa M."/>
            <person name="Solano R."/>
            <person name="Spunde A."/>
            <person name="Suetsugu N."/>
            <person name="Sugano S."/>
            <person name="Sugiyama A."/>
            <person name="Sun R."/>
            <person name="Suzuki Y."/>
            <person name="Takenaka M."/>
            <person name="Takezawa D."/>
            <person name="Tomogane H."/>
            <person name="Tsuzuki M."/>
            <person name="Ueda T."/>
            <person name="Umeda M."/>
            <person name="Ward J."/>
            <person name="Watanabe Y."/>
            <person name="Yazaki K."/>
            <person name="Yokoyama R."/>
            <person name="Yoshitake Y."/>
            <person name="Yotsui I."/>
            <person name="Zachgo S."/>
            <person name="Schmutz J."/>
        </authorList>
    </citation>
    <scope>NUCLEOTIDE SEQUENCE [LARGE SCALE GENOMIC DNA]</scope>
    <source>
        <strain evidence="2">cv. B-3</strain>
    </source>
</reference>
<organism evidence="1 2">
    <name type="scientific">Brassica campestris</name>
    <name type="common">Field mustard</name>
    <dbReference type="NCBI Taxonomy" id="3711"/>
    <lineage>
        <taxon>Eukaryota</taxon>
        <taxon>Viridiplantae</taxon>
        <taxon>Streptophyta</taxon>
        <taxon>Embryophyta</taxon>
        <taxon>Tracheophyta</taxon>
        <taxon>Spermatophyta</taxon>
        <taxon>Magnoliopsida</taxon>
        <taxon>eudicotyledons</taxon>
        <taxon>Gunneridae</taxon>
        <taxon>Pentapetalae</taxon>
        <taxon>rosids</taxon>
        <taxon>malvids</taxon>
        <taxon>Brassicales</taxon>
        <taxon>Brassicaceae</taxon>
        <taxon>Brassiceae</taxon>
        <taxon>Brassica</taxon>
    </lineage>
</organism>
<dbReference type="EMBL" id="CM010631">
    <property type="protein sequence ID" value="RID66197.1"/>
    <property type="molecule type" value="Genomic_DNA"/>
</dbReference>
<gene>
    <name evidence="1" type="ORF">BRARA_D01357</name>
</gene>
<proteinExistence type="predicted"/>
<name>A0A397ZKM9_BRACM</name>
<evidence type="ECO:0000313" key="2">
    <source>
        <dbReference type="Proteomes" id="UP000264353"/>
    </source>
</evidence>
<dbReference type="EMBL" id="CM010631">
    <property type="protein sequence ID" value="RID66198.1"/>
    <property type="molecule type" value="Genomic_DNA"/>
</dbReference>
<sequence length="65" mass="7867">MNELEQQWRSNQFSRIVLENIGIKQPSFRIWYLTPDVTSLKTGHCSSTVHVRLLRFWEDDLGWRF</sequence>
<dbReference type="AlphaFoldDB" id="A0A397ZKM9"/>
<accession>A0A397ZKM9</accession>
<dbReference type="Proteomes" id="UP000264353">
    <property type="component" value="Chromosome A4"/>
</dbReference>
<evidence type="ECO:0000313" key="1">
    <source>
        <dbReference type="EMBL" id="RID66197.1"/>
    </source>
</evidence>
<protein>
    <submittedName>
        <fullName evidence="1">Uncharacterized protein</fullName>
    </submittedName>
</protein>